<dbReference type="Proteomes" id="UP000650533">
    <property type="component" value="Chromosome 10"/>
</dbReference>
<dbReference type="RefSeq" id="XP_043183850.1">
    <property type="nucleotide sequence ID" value="XM_043328465.1"/>
</dbReference>
<name>A0A8H8P2U4_9AGAM</name>
<dbReference type="GeneID" id="67030928"/>
<evidence type="ECO:0000313" key="6">
    <source>
        <dbReference type="EMBL" id="QRW23613.1"/>
    </source>
</evidence>
<dbReference type="EMBL" id="CP059667">
    <property type="protein sequence ID" value="QRW23613.1"/>
    <property type="molecule type" value="Genomic_DNA"/>
</dbReference>
<keyword evidence="3" id="KW-0175">Coiled coil</keyword>
<feature type="compositionally biased region" description="Polar residues" evidence="4">
    <location>
        <begin position="312"/>
        <end position="329"/>
    </location>
</feature>
<evidence type="ECO:0000256" key="1">
    <source>
        <dbReference type="ARBA" id="ARBA00022664"/>
    </source>
</evidence>
<dbReference type="Pfam" id="PF03732">
    <property type="entry name" value="Retrotrans_gag"/>
    <property type="match status" value="1"/>
</dbReference>
<keyword evidence="1" id="KW-0507">mRNA processing</keyword>
<feature type="coiled-coil region" evidence="3">
    <location>
        <begin position="37"/>
        <end position="71"/>
    </location>
</feature>
<gene>
    <name evidence="6" type="ORF">RhiXN_08649</name>
</gene>
<evidence type="ECO:0000256" key="2">
    <source>
        <dbReference type="PROSITE-ProRule" id="PRU00047"/>
    </source>
</evidence>
<evidence type="ECO:0000259" key="5">
    <source>
        <dbReference type="PROSITE" id="PS50158"/>
    </source>
</evidence>
<keyword evidence="2" id="KW-0862">Zinc</keyword>
<feature type="region of interest" description="Disordered" evidence="4">
    <location>
        <begin position="609"/>
        <end position="658"/>
    </location>
</feature>
<feature type="region of interest" description="Disordered" evidence="4">
    <location>
        <begin position="985"/>
        <end position="1008"/>
    </location>
</feature>
<dbReference type="SUPFAM" id="SSF56672">
    <property type="entry name" value="DNA/RNA polymerases"/>
    <property type="match status" value="1"/>
</dbReference>
<feature type="region of interest" description="Disordered" evidence="4">
    <location>
        <begin position="298"/>
        <end position="339"/>
    </location>
</feature>
<feature type="domain" description="CCHC-type" evidence="5">
    <location>
        <begin position="953"/>
        <end position="968"/>
    </location>
</feature>
<accession>A0A8H8P2U4</accession>
<dbReference type="PANTHER" id="PTHR15503:SF22">
    <property type="entry name" value="TRANSPOSON TY3-I GAG POLYPROTEIN"/>
    <property type="match status" value="1"/>
</dbReference>
<dbReference type="CDD" id="cd00303">
    <property type="entry name" value="retropepsin_like"/>
    <property type="match status" value="1"/>
</dbReference>
<dbReference type="Gene3D" id="3.10.10.10">
    <property type="entry name" value="HIV Type 1 Reverse Transcriptase, subunit A, domain 1"/>
    <property type="match status" value="1"/>
</dbReference>
<reference evidence="6" key="1">
    <citation type="submission" date="2020-05" db="EMBL/GenBank/DDBJ databases">
        <title>Evolutionary and genomic comparisons of hybrid uninucleate and nonhybrid Rhizoctonia fungi.</title>
        <authorList>
            <person name="Li C."/>
            <person name="Chen X."/>
        </authorList>
    </citation>
    <scope>NUCLEOTIDE SEQUENCE</scope>
    <source>
        <strain evidence="6">AG-1 IA</strain>
    </source>
</reference>
<evidence type="ECO:0000313" key="7">
    <source>
        <dbReference type="Proteomes" id="UP000650533"/>
    </source>
</evidence>
<organism evidence="6 7">
    <name type="scientific">Rhizoctonia solani</name>
    <dbReference type="NCBI Taxonomy" id="456999"/>
    <lineage>
        <taxon>Eukaryota</taxon>
        <taxon>Fungi</taxon>
        <taxon>Dikarya</taxon>
        <taxon>Basidiomycota</taxon>
        <taxon>Agaricomycotina</taxon>
        <taxon>Agaricomycetes</taxon>
        <taxon>Cantharellales</taxon>
        <taxon>Ceratobasidiaceae</taxon>
        <taxon>Rhizoctonia</taxon>
    </lineage>
</organism>
<dbReference type="SUPFAM" id="SSF50630">
    <property type="entry name" value="Acid proteases"/>
    <property type="match status" value="1"/>
</dbReference>
<dbReference type="InterPro" id="IPR032567">
    <property type="entry name" value="RTL1-rel"/>
</dbReference>
<dbReference type="PANTHER" id="PTHR15503">
    <property type="entry name" value="LDOC1 RELATED"/>
    <property type="match status" value="1"/>
</dbReference>
<dbReference type="InterPro" id="IPR005162">
    <property type="entry name" value="Retrotrans_gag_dom"/>
</dbReference>
<feature type="region of interest" description="Disordered" evidence="4">
    <location>
        <begin position="1"/>
        <end position="23"/>
    </location>
</feature>
<sequence length="1008" mass="111232">MATRSRTASQAQSPFDQGYLEPALPPTTSVEFGKVSLEQVTRLLLGLLGQIERLEQEIAEIKEAGIETRTNVENISQTVNVVKDGLRSLQTHGPRTPKGLQTKAVEETPRPLPKTEPVGLATAPPQVPSPPPSLRLQSPIGTSAPPPPAPVAAYPAPVKVDHPDAYTGKIGSEAKQWLTRMLAWTRLNSQMFPTNQEVLSFLLMNMKDTAGAWAHPHLNQLGSHRAIIQTVKGFKLEFLAAFGDPDATRAAKRKITTLTQSGTCTDYITNRQIATRKHQPRTLLELQNAALVINNALRKERASHPPRDNKSSKSSNPARGTSTGQSTTGLKKLSDDPNFVSEEERNCRRAAGACIKCGKMGHKFAECRTGWKATPIEEKGKAKETAKIGKDSKYQLGKDNNRISPLFTISIKPEKQAEHLEVLIDSGATLSFLHPRTAEALRLPLIDLPTPRTVTMLDGSSPQAGKIWKKASLTFTFDGKKMTETFLICNTGNHSAILGLKWLDAHNPEIDWNLRTLSFPHTPPEHVAIAKEEEADKKPLEGVPSKYHQYAKVFGEEEFNKLPPHRHCDIGIELTKEGPLNLPLYSMTDAESATLKDWLRDKLKAGKIRPSKSPISSPVMFVPKKDAPPPPPAGTSAATSTNPPPAPTSSNSDLKFAKPNKFGGKKEDALNFIIACQAYIRAKGANRSHKEKILWVTSYFEGAAEDWVCPYKERKVFRGEAVPLLEDIGIFWAEFTKHYVDTNCDEKYRQKWNNLRQKALVQEYTREFQQYSVSLGYSNETLRDKYYDGLKNEIKDIMLSTMFQWRRATAQQVYDKAEEIANHIESTRLSNPSVSTVCATPTVVPTSTSNPTPARTCLNVGDNVYMIDPTTRRAKKGAITSIVCTTSGNMPNIRWNGETKDTMIPFPSLKKDECPAAATPVKTIIAPTPVLASNSKGPGPMDLDGRGFSSLTCHVCGGKGHFARNCPSKPMSGHVANVEWSWERPKEENRIKVVSDKEESGKGKAKAD</sequence>
<protein>
    <submittedName>
        <fullName evidence="6">Retrotransposable element Tf2 protein</fullName>
    </submittedName>
</protein>
<dbReference type="SUPFAM" id="SSF57756">
    <property type="entry name" value="Retrovirus zinc finger-like domains"/>
    <property type="match status" value="2"/>
</dbReference>
<evidence type="ECO:0000256" key="4">
    <source>
        <dbReference type="SAM" id="MobiDB-lite"/>
    </source>
</evidence>
<dbReference type="KEGG" id="rsx:RhiXN_08649"/>
<proteinExistence type="predicted"/>
<dbReference type="AlphaFoldDB" id="A0A8H8P2U4"/>
<dbReference type="Pfam" id="PF00098">
    <property type="entry name" value="zf-CCHC"/>
    <property type="match status" value="1"/>
</dbReference>
<dbReference type="Gene3D" id="2.40.70.10">
    <property type="entry name" value="Acid Proteases"/>
    <property type="match status" value="1"/>
</dbReference>
<dbReference type="InterPro" id="IPR021109">
    <property type="entry name" value="Peptidase_aspartic_dom_sf"/>
</dbReference>
<dbReference type="InterPro" id="IPR001878">
    <property type="entry name" value="Znf_CCHC"/>
</dbReference>
<dbReference type="Pfam" id="PF08284">
    <property type="entry name" value="RVP_2"/>
    <property type="match status" value="1"/>
</dbReference>
<feature type="domain" description="CCHC-type" evidence="5">
    <location>
        <begin position="354"/>
        <end position="368"/>
    </location>
</feature>
<keyword evidence="2" id="KW-0479">Metal-binding</keyword>
<dbReference type="PROSITE" id="PS50158">
    <property type="entry name" value="ZF_CCHC"/>
    <property type="match status" value="2"/>
</dbReference>
<dbReference type="GO" id="GO:0003676">
    <property type="term" value="F:nucleic acid binding"/>
    <property type="evidence" value="ECO:0007669"/>
    <property type="project" value="InterPro"/>
</dbReference>
<feature type="region of interest" description="Disordered" evidence="4">
    <location>
        <begin position="88"/>
        <end position="148"/>
    </location>
</feature>
<dbReference type="GO" id="GO:0008270">
    <property type="term" value="F:zinc ion binding"/>
    <property type="evidence" value="ECO:0007669"/>
    <property type="project" value="UniProtKB-KW"/>
</dbReference>
<dbReference type="SMART" id="SM00343">
    <property type="entry name" value="ZnF_C2HC"/>
    <property type="match status" value="2"/>
</dbReference>
<keyword evidence="2" id="KW-0863">Zinc-finger</keyword>
<dbReference type="GO" id="GO:0006397">
    <property type="term" value="P:mRNA processing"/>
    <property type="evidence" value="ECO:0007669"/>
    <property type="project" value="UniProtKB-KW"/>
</dbReference>
<dbReference type="Gene3D" id="4.10.60.10">
    <property type="entry name" value="Zinc finger, CCHC-type"/>
    <property type="match status" value="1"/>
</dbReference>
<feature type="compositionally biased region" description="Basic and acidic residues" evidence="4">
    <location>
        <begin position="298"/>
        <end position="311"/>
    </location>
</feature>
<evidence type="ECO:0000256" key="3">
    <source>
        <dbReference type="SAM" id="Coils"/>
    </source>
</evidence>
<dbReference type="InterPro" id="IPR036875">
    <property type="entry name" value="Znf_CCHC_sf"/>
</dbReference>
<feature type="compositionally biased region" description="Polar residues" evidence="4">
    <location>
        <begin position="1"/>
        <end position="15"/>
    </location>
</feature>
<dbReference type="InterPro" id="IPR043502">
    <property type="entry name" value="DNA/RNA_pol_sf"/>
</dbReference>